<comment type="caution">
    <text evidence="9">The sequence shown here is derived from an EMBL/GenBank/DDBJ whole genome shotgun (WGS) entry which is preliminary data.</text>
</comment>
<dbReference type="Pfam" id="PF17657">
    <property type="entry name" value="DNA_pol3_finger"/>
    <property type="match status" value="1"/>
</dbReference>
<proteinExistence type="predicted"/>
<dbReference type="InterPro" id="IPR040982">
    <property type="entry name" value="DNA_pol3_finger"/>
</dbReference>
<dbReference type="EMBL" id="PNIL01000062">
    <property type="protein sequence ID" value="PMP66851.1"/>
    <property type="molecule type" value="Genomic_DNA"/>
</dbReference>
<feature type="domain" description="Polymerase/histidinol phosphatase N-terminal" evidence="8">
    <location>
        <begin position="4"/>
        <end position="71"/>
    </location>
</feature>
<dbReference type="GO" id="GO:0006260">
    <property type="term" value="P:DNA replication"/>
    <property type="evidence" value="ECO:0007669"/>
    <property type="project" value="UniProtKB-KW"/>
</dbReference>
<dbReference type="InterPro" id="IPR041931">
    <property type="entry name" value="DNA_pol3_alpha_thumb_dom"/>
</dbReference>
<dbReference type="InterPro" id="IPR004013">
    <property type="entry name" value="PHP_dom"/>
</dbReference>
<protein>
    <recommendedName>
        <fullName evidence="2">DNA polymerase III subunit alpha</fullName>
        <ecNumber evidence="1">2.7.7.7</ecNumber>
    </recommendedName>
</protein>
<evidence type="ECO:0000313" key="10">
    <source>
        <dbReference type="Proteomes" id="UP000237040"/>
    </source>
</evidence>
<dbReference type="InterPro" id="IPR003141">
    <property type="entry name" value="Pol/His_phosphatase_N"/>
</dbReference>
<keyword evidence="5" id="KW-0235">DNA replication</keyword>
<dbReference type="GO" id="GO:0008408">
    <property type="term" value="F:3'-5' exonuclease activity"/>
    <property type="evidence" value="ECO:0007669"/>
    <property type="project" value="InterPro"/>
</dbReference>
<dbReference type="Gene3D" id="1.10.10.1600">
    <property type="entry name" value="Bacterial DNA polymerase III alpha subunit, thumb domain"/>
    <property type="match status" value="1"/>
</dbReference>
<dbReference type="InterPro" id="IPR011708">
    <property type="entry name" value="DNA_pol3_alpha_NTPase_dom"/>
</dbReference>
<dbReference type="PANTHER" id="PTHR32294">
    <property type="entry name" value="DNA POLYMERASE III SUBUNIT ALPHA"/>
    <property type="match status" value="1"/>
</dbReference>
<evidence type="ECO:0000256" key="3">
    <source>
        <dbReference type="ARBA" id="ARBA00022679"/>
    </source>
</evidence>
<keyword evidence="6" id="KW-0239">DNA-directed DNA polymerase</keyword>
<comment type="catalytic activity">
    <reaction evidence="7">
        <text>DNA(n) + a 2'-deoxyribonucleoside 5'-triphosphate = DNA(n+1) + diphosphate</text>
        <dbReference type="Rhea" id="RHEA:22508"/>
        <dbReference type="Rhea" id="RHEA-COMP:17339"/>
        <dbReference type="Rhea" id="RHEA-COMP:17340"/>
        <dbReference type="ChEBI" id="CHEBI:33019"/>
        <dbReference type="ChEBI" id="CHEBI:61560"/>
        <dbReference type="ChEBI" id="CHEBI:173112"/>
        <dbReference type="EC" id="2.7.7.7"/>
    </reaction>
</comment>
<dbReference type="NCBIfam" id="NF005298">
    <property type="entry name" value="PRK06826.1"/>
    <property type="match status" value="1"/>
</dbReference>
<evidence type="ECO:0000313" key="9">
    <source>
        <dbReference type="EMBL" id="PMP66851.1"/>
    </source>
</evidence>
<evidence type="ECO:0000256" key="6">
    <source>
        <dbReference type="ARBA" id="ARBA00022932"/>
    </source>
</evidence>
<sequence>MGFTHLHLHTEYSLLDGMNKISELSSRVKELGMDAVSITDHGNMYGVIEFYDEMKKAGIKPIIGVEVYIAPNGVEKKEKDEERYHLILLAKSLKGYKNLTKIVTESYIKGFYYKPRIDFEILKKYNEDIIAMSACLQGEISAKALKGDIKEVRKALYKYLDIFGKENFFVEVQNHGLDEEKAVIEVAKTLKDTEGVKLVATNDAHYLRKEDAHAHDILLCVQTLRPFDDPERMRFPNQEFYIKSEAEMLEVFKGLEDAVYNTELVKELCNVEFDFSSYHLPVYRKDENWDPSKNKEYLEELTFKGIKEKYGDKAEEVMERARFELDVIEKMGFTDYFLIVQDFINYARNNDIPVGPGRGSAAGSVVSYALGITEIDPIKYNLFFERFLNPERISMPDIDVDFGDRGRDAVIDYVRKKYGESHVAQIATFGKMEARQVIRDVGRALKFTYQETDRISKLIPPGLKLKEAIETLPDLRKLYEDSRYKELFDVALKLEGLSRNFGTHAAGVVIGDAPLTEYLPLQTDKDNSIITQFDKDVVEHIGLLKMDFLGIKNLTIIQDTIDMLKSKGINIDIDKIPEDDKETFDMLKRGDSVGVFQLESAGMRRVLKGVQPDSIEDLTAVVALYRPGTIKAGGIEEYINRKSGKTKVTYPHPKLEPILKNTYGIIVYQEQVMQIANALAGYTLAEADTLRKAIGKKIPEIMKAQREIFVKRAVENGVDKIVAEKIFDLIEFFAGYGFNKSHAVSYATLAYRTAYLKAHYPKEYFTAILNSYIGNEDKTRETLLEAISKGIPIYPPDINKSDALFKVEGSGIRFGFLGIKNVGEASINEIIKERIANGPFSSFKDFEKRTASFKVNKKVIESLIKAGCFDSLDEDRKALLEGGSETHATVSLFGGLPQATTPRVHATRADILKYEKEAFGFYLSDNPINAYLGILEDLGIETVSQVISKFKREEDIESENSLDSLEIEEITINKVKVAGVINNAKKSKTKNGNFILRFDLEDGANKIGCLVMPQYLEKFSEYLDKDGIAIIEGEIRQEEDSFTLFAVDVFKFLTEKDIKKNDKNNALHINISLDEESSQTVFTKLSKLKEIAQSFKGEVPIILHIKTDGVIVRIHSSPKFSVDPLKGFISKLEEIFGKDSYEIKSFLE</sequence>
<dbReference type="SMART" id="SM00481">
    <property type="entry name" value="POLIIIAc"/>
    <property type="match status" value="1"/>
</dbReference>
<gene>
    <name evidence="9" type="ORF">C0189_04315</name>
</gene>
<dbReference type="CDD" id="cd12113">
    <property type="entry name" value="PHP_PolIIIA_DnaE3"/>
    <property type="match status" value="1"/>
</dbReference>
<dbReference type="NCBIfam" id="TIGR00594">
    <property type="entry name" value="polc"/>
    <property type="match status" value="1"/>
</dbReference>
<evidence type="ECO:0000256" key="1">
    <source>
        <dbReference type="ARBA" id="ARBA00012417"/>
    </source>
</evidence>
<dbReference type="PANTHER" id="PTHR32294:SF0">
    <property type="entry name" value="DNA POLYMERASE III SUBUNIT ALPHA"/>
    <property type="match status" value="1"/>
</dbReference>
<dbReference type="InterPro" id="IPR004805">
    <property type="entry name" value="DnaE2/DnaE/PolC"/>
</dbReference>
<dbReference type="Pfam" id="PF14579">
    <property type="entry name" value="HHH_6"/>
    <property type="match status" value="1"/>
</dbReference>
<dbReference type="SUPFAM" id="SSF160975">
    <property type="entry name" value="AF1531-like"/>
    <property type="match status" value="1"/>
</dbReference>
<accession>A0A2J6WDR5</accession>
<dbReference type="InterPro" id="IPR016195">
    <property type="entry name" value="Pol/histidinol_Pase-like"/>
</dbReference>
<dbReference type="CDD" id="cd04485">
    <property type="entry name" value="DnaE_OBF"/>
    <property type="match status" value="1"/>
</dbReference>
<dbReference type="InterPro" id="IPR029460">
    <property type="entry name" value="DNAPol_HHH"/>
</dbReference>
<dbReference type="Gene3D" id="3.20.20.140">
    <property type="entry name" value="Metal-dependent hydrolases"/>
    <property type="match status" value="1"/>
</dbReference>
<keyword evidence="3" id="KW-0808">Transferase</keyword>
<dbReference type="Pfam" id="PF02811">
    <property type="entry name" value="PHP"/>
    <property type="match status" value="1"/>
</dbReference>
<dbReference type="Pfam" id="PF07733">
    <property type="entry name" value="DNA_pol3_alpha"/>
    <property type="match status" value="1"/>
</dbReference>
<dbReference type="Gene3D" id="1.10.150.870">
    <property type="match status" value="1"/>
</dbReference>
<evidence type="ECO:0000256" key="7">
    <source>
        <dbReference type="ARBA" id="ARBA00049244"/>
    </source>
</evidence>
<evidence type="ECO:0000256" key="5">
    <source>
        <dbReference type="ARBA" id="ARBA00022705"/>
    </source>
</evidence>
<keyword evidence="4" id="KW-0548">Nucleotidyltransferase</keyword>
<evidence type="ECO:0000256" key="2">
    <source>
        <dbReference type="ARBA" id="ARBA00019114"/>
    </source>
</evidence>
<dbReference type="AlphaFoldDB" id="A0A2J6WDR5"/>
<organism evidence="9 10">
    <name type="scientific">Caldisericum exile</name>
    <dbReference type="NCBI Taxonomy" id="693075"/>
    <lineage>
        <taxon>Bacteria</taxon>
        <taxon>Pseudomonadati</taxon>
        <taxon>Caldisericota/Cryosericota group</taxon>
        <taxon>Caldisericota</taxon>
        <taxon>Caldisericia</taxon>
        <taxon>Caldisericales</taxon>
        <taxon>Caldisericaceae</taxon>
        <taxon>Caldisericum</taxon>
    </lineage>
</organism>
<dbReference type="GO" id="GO:0003887">
    <property type="term" value="F:DNA-directed DNA polymerase activity"/>
    <property type="evidence" value="ECO:0007669"/>
    <property type="project" value="UniProtKB-KW"/>
</dbReference>
<name>A0A2J6WDR5_9BACT</name>
<evidence type="ECO:0000259" key="8">
    <source>
        <dbReference type="SMART" id="SM00481"/>
    </source>
</evidence>
<dbReference type="SUPFAM" id="SSF89550">
    <property type="entry name" value="PHP domain-like"/>
    <property type="match status" value="1"/>
</dbReference>
<dbReference type="EC" id="2.7.7.7" evidence="1"/>
<dbReference type="Proteomes" id="UP000237040">
    <property type="component" value="Unassembled WGS sequence"/>
</dbReference>
<evidence type="ECO:0000256" key="4">
    <source>
        <dbReference type="ARBA" id="ARBA00022695"/>
    </source>
</evidence>
<dbReference type="NCBIfam" id="NF004226">
    <property type="entry name" value="PRK05673.1"/>
    <property type="match status" value="1"/>
</dbReference>
<reference evidence="9 10" key="1">
    <citation type="submission" date="2018-01" db="EMBL/GenBank/DDBJ databases">
        <title>Metagenomic assembled genomes from two thermal pools in the Uzon Caldera, Kamchatka, Russia.</title>
        <authorList>
            <person name="Wilkins L."/>
            <person name="Ettinger C."/>
        </authorList>
    </citation>
    <scope>NUCLEOTIDE SEQUENCE [LARGE SCALE GENOMIC DNA]</scope>
    <source>
        <strain evidence="9">ZAV-07</strain>
    </source>
</reference>